<feature type="region of interest" description="Disordered" evidence="1">
    <location>
        <begin position="91"/>
        <end position="132"/>
    </location>
</feature>
<feature type="region of interest" description="Disordered" evidence="1">
    <location>
        <begin position="149"/>
        <end position="189"/>
    </location>
</feature>
<dbReference type="InParanoid" id="F7D879"/>
<dbReference type="Pfam" id="PF07004">
    <property type="entry name" value="SHIPPO-rpt"/>
    <property type="match status" value="6"/>
</dbReference>
<reference evidence="2" key="2">
    <citation type="submission" date="2025-08" db="UniProtKB">
        <authorList>
            <consortium name="Ensembl"/>
        </authorList>
    </citation>
    <scope>IDENTIFICATION</scope>
    <source>
        <strain evidence="2">Glennie</strain>
    </source>
</reference>
<dbReference type="PANTHER" id="PTHR21580:SF62">
    <property type="entry name" value="OUTER DENSE FIBER PROTEIN 3-LIKE PROTEIN 2"/>
    <property type="match status" value="1"/>
</dbReference>
<dbReference type="Ensembl" id="ENSOANT00000011126.2">
    <property type="protein sequence ID" value="ENSOANP00000011124.2"/>
    <property type="gene ID" value="ENSOANG00000006982.2"/>
</dbReference>
<dbReference type="FunCoup" id="F7D879">
    <property type="interactions" value="18"/>
</dbReference>
<sequence length="251" mass="27427">MPLLPALPLIHVPVHIPGPGPGRYNLPSTIGYVNHDWTKWASPAYSFHRRFSNASRWDSSPGPCYFVEPQITRFGRSRGPAYSMLARAKPRGLEQTPGAGSYSPEKVAPATWPTPPSFTMGSRTRYHQVDPVPAPNSYTLPALLGSRLATKPSSPSYTVSGRTPKGSFSEDLSRSPGPGRYNSTDPNTYLRRRPAFSMLGRRSISPAVFQSPGPGAHSPERVTVHRARAPAYSLGIRHSEFITPLIVEVSP</sequence>
<organism evidence="2 3">
    <name type="scientific">Ornithorhynchus anatinus</name>
    <name type="common">Duckbill platypus</name>
    <dbReference type="NCBI Taxonomy" id="9258"/>
    <lineage>
        <taxon>Eukaryota</taxon>
        <taxon>Metazoa</taxon>
        <taxon>Chordata</taxon>
        <taxon>Craniata</taxon>
        <taxon>Vertebrata</taxon>
        <taxon>Euteleostomi</taxon>
        <taxon>Mammalia</taxon>
        <taxon>Monotremata</taxon>
        <taxon>Ornithorhynchidae</taxon>
        <taxon>Ornithorhynchus</taxon>
    </lineage>
</organism>
<dbReference type="Proteomes" id="UP000002279">
    <property type="component" value="Chromosome X1"/>
</dbReference>
<dbReference type="HOGENOM" id="CLU_088282_1_0_1"/>
<proteinExistence type="predicted"/>
<dbReference type="PANTHER" id="PTHR21580">
    <property type="entry name" value="SHIPPO-1-RELATED"/>
    <property type="match status" value="1"/>
</dbReference>
<reference evidence="2" key="3">
    <citation type="submission" date="2025-09" db="UniProtKB">
        <authorList>
            <consortium name="Ensembl"/>
        </authorList>
    </citation>
    <scope>IDENTIFICATION</scope>
    <source>
        <strain evidence="2">Glennie</strain>
    </source>
</reference>
<dbReference type="GeneTree" id="ENSGT00940000160480"/>
<protein>
    <recommendedName>
        <fullName evidence="4">Outer dense fiber of sperm tails 3 like 2</fullName>
    </recommendedName>
</protein>
<evidence type="ECO:0000256" key="1">
    <source>
        <dbReference type="SAM" id="MobiDB-lite"/>
    </source>
</evidence>
<dbReference type="AlphaFoldDB" id="F7D879"/>
<reference evidence="2 3" key="1">
    <citation type="journal article" date="2008" name="Nature">
        <title>Genome analysis of the platypus reveals unique signatures of evolution.</title>
        <authorList>
            <person name="Warren W.C."/>
            <person name="Hillier L.W."/>
            <person name="Marshall Graves J.A."/>
            <person name="Birney E."/>
            <person name="Ponting C.P."/>
            <person name="Grutzner F."/>
            <person name="Belov K."/>
            <person name="Miller W."/>
            <person name="Clarke L."/>
            <person name="Chinwalla A.T."/>
            <person name="Yang S.P."/>
            <person name="Heger A."/>
            <person name="Locke D.P."/>
            <person name="Miethke P."/>
            <person name="Waters P.D."/>
            <person name="Veyrunes F."/>
            <person name="Fulton L."/>
            <person name="Fulton B."/>
            <person name="Graves T."/>
            <person name="Wallis J."/>
            <person name="Puente X.S."/>
            <person name="Lopez-Otin C."/>
            <person name="Ordonez G.R."/>
            <person name="Eichler E.E."/>
            <person name="Chen L."/>
            <person name="Cheng Z."/>
            <person name="Deakin J.E."/>
            <person name="Alsop A."/>
            <person name="Thompson K."/>
            <person name="Kirby P."/>
            <person name="Papenfuss A.T."/>
            <person name="Wakefield M.J."/>
            <person name="Olender T."/>
            <person name="Lancet D."/>
            <person name="Huttley G.A."/>
            <person name="Smit A.F."/>
            <person name="Pask A."/>
            <person name="Temple-Smith P."/>
            <person name="Batzer M.A."/>
            <person name="Walker J.A."/>
            <person name="Konkel M.K."/>
            <person name="Harris R.S."/>
            <person name="Whittington C.M."/>
            <person name="Wong E.S."/>
            <person name="Gemmell N.J."/>
            <person name="Buschiazzo E."/>
            <person name="Vargas Jentzsch I.M."/>
            <person name="Merkel A."/>
            <person name="Schmitz J."/>
            <person name="Zemann A."/>
            <person name="Churakov G."/>
            <person name="Kriegs J.O."/>
            <person name="Brosius J."/>
            <person name="Murchison E.P."/>
            <person name="Sachidanandam R."/>
            <person name="Smith C."/>
            <person name="Hannon G.J."/>
            <person name="Tsend-Ayush E."/>
            <person name="McMillan D."/>
            <person name="Attenborough R."/>
            <person name="Rens W."/>
            <person name="Ferguson-Smith M."/>
            <person name="Lefevre C.M."/>
            <person name="Sharp J.A."/>
            <person name="Nicholas K.R."/>
            <person name="Ray D.A."/>
            <person name="Kube M."/>
            <person name="Reinhardt R."/>
            <person name="Pringle T.H."/>
            <person name="Taylor J."/>
            <person name="Jones R.C."/>
            <person name="Nixon B."/>
            <person name="Dacheux J.L."/>
            <person name="Niwa H."/>
            <person name="Sekita Y."/>
            <person name="Huang X."/>
            <person name="Stark A."/>
            <person name="Kheradpour P."/>
            <person name="Kellis M."/>
            <person name="Flicek P."/>
            <person name="Chen Y."/>
            <person name="Webber C."/>
            <person name="Hardison R."/>
            <person name="Nelson J."/>
            <person name="Hallsworth-Pepin K."/>
            <person name="Delehaunty K."/>
            <person name="Markovic C."/>
            <person name="Minx P."/>
            <person name="Feng Y."/>
            <person name="Kremitzki C."/>
            <person name="Mitreva M."/>
            <person name="Glasscock J."/>
            <person name="Wylie T."/>
            <person name="Wohldmann P."/>
            <person name="Thiru P."/>
            <person name="Nhan M.N."/>
            <person name="Pohl C.S."/>
            <person name="Smith S.M."/>
            <person name="Hou S."/>
            <person name="Nefedov M."/>
            <person name="de Jong P.J."/>
            <person name="Renfree M.B."/>
            <person name="Mardis E.R."/>
            <person name="Wilson R.K."/>
        </authorList>
    </citation>
    <scope>NUCLEOTIDE SEQUENCE [LARGE SCALE GENOMIC DNA]</scope>
    <source>
        <strain evidence="2 3">Glennie</strain>
    </source>
</reference>
<evidence type="ECO:0000313" key="2">
    <source>
        <dbReference type="Ensembl" id="ENSOANP00000011124.2"/>
    </source>
</evidence>
<accession>F7D879</accession>
<keyword evidence="3" id="KW-1185">Reference proteome</keyword>
<evidence type="ECO:0008006" key="4">
    <source>
        <dbReference type="Google" id="ProtNLM"/>
    </source>
</evidence>
<feature type="compositionally biased region" description="Polar residues" evidence="1">
    <location>
        <begin position="151"/>
        <end position="161"/>
    </location>
</feature>
<dbReference type="InterPro" id="IPR010736">
    <property type="entry name" value="SHIPPO-rpt"/>
</dbReference>
<dbReference type="InterPro" id="IPR051291">
    <property type="entry name" value="CIMAP"/>
</dbReference>
<dbReference type="GO" id="GO:0005856">
    <property type="term" value="C:cytoskeleton"/>
    <property type="evidence" value="ECO:0000318"/>
    <property type="project" value="GO_Central"/>
</dbReference>
<dbReference type="OMA" id="YVNHDCT"/>
<evidence type="ECO:0000313" key="3">
    <source>
        <dbReference type="Proteomes" id="UP000002279"/>
    </source>
</evidence>
<name>F7D879_ORNAN</name>